<dbReference type="Pfam" id="PF03006">
    <property type="entry name" value="HlyIII"/>
    <property type="match status" value="1"/>
</dbReference>
<evidence type="ECO:0008006" key="8">
    <source>
        <dbReference type="Google" id="ProtNLM"/>
    </source>
</evidence>
<protein>
    <recommendedName>
        <fullName evidence="8">Progestin and adipoQ receptor family member 4</fullName>
    </recommendedName>
</protein>
<keyword evidence="3" id="KW-0812">Transmembrane</keyword>
<comment type="subcellular location">
    <subcellularLocation>
        <location evidence="1">Membrane</location>
        <topology evidence="1">Multi-pass membrane protein</topology>
    </subcellularLocation>
</comment>
<evidence type="ECO:0000313" key="7">
    <source>
        <dbReference type="EMBL" id="CAD7399055.1"/>
    </source>
</evidence>
<keyword evidence="6" id="KW-0862">Zinc</keyword>
<reference evidence="7" key="1">
    <citation type="submission" date="2020-11" db="EMBL/GenBank/DDBJ databases">
        <authorList>
            <person name="Tran Van P."/>
        </authorList>
    </citation>
    <scope>NUCLEOTIDE SEQUENCE</scope>
</reference>
<organism evidence="7">
    <name type="scientific">Timema cristinae</name>
    <name type="common">Walking stick</name>
    <dbReference type="NCBI Taxonomy" id="61476"/>
    <lineage>
        <taxon>Eukaryota</taxon>
        <taxon>Metazoa</taxon>
        <taxon>Ecdysozoa</taxon>
        <taxon>Arthropoda</taxon>
        <taxon>Hexapoda</taxon>
        <taxon>Insecta</taxon>
        <taxon>Pterygota</taxon>
        <taxon>Neoptera</taxon>
        <taxon>Polyneoptera</taxon>
        <taxon>Phasmatodea</taxon>
        <taxon>Timematodea</taxon>
        <taxon>Timematoidea</taxon>
        <taxon>Timematidae</taxon>
        <taxon>Timema</taxon>
    </lineage>
</organism>
<keyword evidence="5" id="KW-0472">Membrane</keyword>
<dbReference type="GO" id="GO:0038023">
    <property type="term" value="F:signaling receptor activity"/>
    <property type="evidence" value="ECO:0007669"/>
    <property type="project" value="TreeGrafter"/>
</dbReference>
<dbReference type="PANTHER" id="PTHR20855:SF138">
    <property type="entry name" value="PROGESTIN AND ADIPOQ RECEPTOR FAMILY MEMBER 4"/>
    <property type="match status" value="1"/>
</dbReference>
<gene>
    <name evidence="7" type="ORF">TCEB3V08_LOCUS4798</name>
</gene>
<sequence>MNGGVPIVYILLTVPALIPWEQVDSRFLPWCHVAGAVSPWIGSFLYHLFMNLDRGEMIYYRLLQLDMLGIWWMYSPPSVVPCFQAMTAWSPWERRLCFLLPFMMRVLLFILRNSSYGGGDPTGMMHVVLQDGVSAIGGMVGALHIPEKWFPGTMDFYLNSHNIMHVLVVMAVYSMHQATVRDLVWMTQVDCEARHLTLRGYQINFEL</sequence>
<feature type="binding site" evidence="6">
    <location>
        <position position="165"/>
    </location>
    <ligand>
        <name>Zn(2+)</name>
        <dbReference type="ChEBI" id="CHEBI:29105"/>
    </ligand>
</feature>
<proteinExistence type="inferred from homology"/>
<dbReference type="GO" id="GO:0016020">
    <property type="term" value="C:membrane"/>
    <property type="evidence" value="ECO:0007669"/>
    <property type="project" value="UniProtKB-SubCell"/>
</dbReference>
<keyword evidence="4" id="KW-1133">Transmembrane helix</keyword>
<dbReference type="PANTHER" id="PTHR20855">
    <property type="entry name" value="ADIPOR/PROGESTIN RECEPTOR-RELATED"/>
    <property type="match status" value="1"/>
</dbReference>
<evidence type="ECO:0000256" key="1">
    <source>
        <dbReference type="ARBA" id="ARBA00004141"/>
    </source>
</evidence>
<comment type="similarity">
    <text evidence="2">Belongs to the ADIPOR family.</text>
</comment>
<evidence type="ECO:0000256" key="2">
    <source>
        <dbReference type="ARBA" id="ARBA00007018"/>
    </source>
</evidence>
<evidence type="ECO:0000256" key="4">
    <source>
        <dbReference type="ARBA" id="ARBA00022989"/>
    </source>
</evidence>
<evidence type="ECO:0000256" key="5">
    <source>
        <dbReference type="ARBA" id="ARBA00023136"/>
    </source>
</evidence>
<dbReference type="EMBL" id="OC317782">
    <property type="protein sequence ID" value="CAD7399055.1"/>
    <property type="molecule type" value="Genomic_DNA"/>
</dbReference>
<evidence type="ECO:0000256" key="3">
    <source>
        <dbReference type="ARBA" id="ARBA00022692"/>
    </source>
</evidence>
<dbReference type="InterPro" id="IPR004254">
    <property type="entry name" value="AdipoR/HlyIII-related"/>
</dbReference>
<feature type="binding site" evidence="6">
    <location>
        <position position="161"/>
    </location>
    <ligand>
        <name>Zn(2+)</name>
        <dbReference type="ChEBI" id="CHEBI:29105"/>
    </ligand>
</feature>
<dbReference type="AlphaFoldDB" id="A0A7R9GV32"/>
<name>A0A7R9GV32_TIMCR</name>
<dbReference type="GO" id="GO:0046872">
    <property type="term" value="F:metal ion binding"/>
    <property type="evidence" value="ECO:0007669"/>
    <property type="project" value="UniProtKB-KW"/>
</dbReference>
<keyword evidence="6" id="KW-0479">Metal-binding</keyword>
<evidence type="ECO:0000256" key="6">
    <source>
        <dbReference type="PIRSR" id="PIRSR604254-1"/>
    </source>
</evidence>
<accession>A0A7R9GV32</accession>